<organism evidence="2">
    <name type="scientific">Amphimedon queenslandica</name>
    <name type="common">Sponge</name>
    <dbReference type="NCBI Taxonomy" id="400682"/>
    <lineage>
        <taxon>Eukaryota</taxon>
        <taxon>Metazoa</taxon>
        <taxon>Porifera</taxon>
        <taxon>Demospongiae</taxon>
        <taxon>Heteroscleromorpha</taxon>
        <taxon>Haplosclerida</taxon>
        <taxon>Niphatidae</taxon>
        <taxon>Amphimedon</taxon>
    </lineage>
</organism>
<sequence>MVASYSSGYQRNPKFQWNPPPLRRDSVDAFQKYWCLTSGGSGSLRSANVSTVAFTQFLPHLDQQAGFSVFVFRPNPRAMSQDPATITVA</sequence>
<proteinExistence type="predicted"/>
<protein>
    <submittedName>
        <fullName evidence="2">Uncharacterized protein</fullName>
    </submittedName>
</protein>
<evidence type="ECO:0000256" key="1">
    <source>
        <dbReference type="SAM" id="MobiDB-lite"/>
    </source>
</evidence>
<reference evidence="2" key="1">
    <citation type="submission" date="2017-05" db="UniProtKB">
        <authorList>
            <consortium name="EnsemblMetazoa"/>
        </authorList>
    </citation>
    <scope>IDENTIFICATION</scope>
</reference>
<dbReference type="AlphaFoldDB" id="A0A1X7VQA3"/>
<evidence type="ECO:0000313" key="2">
    <source>
        <dbReference type="EnsemblMetazoa" id="Aqu2.1.42541_001"/>
    </source>
</evidence>
<dbReference type="InParanoid" id="A0A1X7VQA3"/>
<dbReference type="EnsemblMetazoa" id="Aqu2.1.42541_001">
    <property type="protein sequence ID" value="Aqu2.1.42541_001"/>
    <property type="gene ID" value="Aqu2.1.42541"/>
</dbReference>
<accession>A0A1X7VQA3</accession>
<feature type="compositionally biased region" description="Polar residues" evidence="1">
    <location>
        <begin position="1"/>
        <end position="15"/>
    </location>
</feature>
<name>A0A1X7VQA3_AMPQE</name>
<feature type="region of interest" description="Disordered" evidence="1">
    <location>
        <begin position="1"/>
        <end position="21"/>
    </location>
</feature>